<evidence type="ECO:0000256" key="3">
    <source>
        <dbReference type="ARBA" id="ARBA00022531"/>
    </source>
</evidence>
<evidence type="ECO:0000256" key="2">
    <source>
        <dbReference type="ARBA" id="ARBA00022528"/>
    </source>
</evidence>
<accession>A0A0D2LRH4</accession>
<comment type="function">
    <text evidence="7">The light-harvesting complex (LHC) functions as a light receptor, it captures and delivers excitation energy to photosystems with which it is closely associated.</text>
</comment>
<dbReference type="GO" id="GO:0009523">
    <property type="term" value="C:photosystem II"/>
    <property type="evidence" value="ECO:0007669"/>
    <property type="project" value="UniProtKB-KW"/>
</dbReference>
<keyword evidence="3 7" id="KW-0602">Photosynthesis</keyword>
<dbReference type="InterPro" id="IPR022796">
    <property type="entry name" value="Chloroa_b-bind"/>
</dbReference>
<dbReference type="Proteomes" id="UP000054498">
    <property type="component" value="Unassembled WGS sequence"/>
</dbReference>
<dbReference type="Gene3D" id="1.10.3460.10">
    <property type="entry name" value="Chlorophyll a/b binding protein domain"/>
    <property type="match status" value="1"/>
</dbReference>
<dbReference type="GeneID" id="25733116"/>
<dbReference type="OrthoDB" id="423598at2759"/>
<gene>
    <name evidence="8" type="ORF">MNEG_15453</name>
</gene>
<comment type="subcellular location">
    <subcellularLocation>
        <location evidence="7">Plastid</location>
        <location evidence="7">Chloroplast thylakoid membrane</location>
    </subcellularLocation>
</comment>
<evidence type="ECO:0000256" key="1">
    <source>
        <dbReference type="ARBA" id="ARBA00022494"/>
    </source>
</evidence>
<keyword evidence="9" id="KW-1185">Reference proteome</keyword>
<protein>
    <recommendedName>
        <fullName evidence="7">Chlorophyll a-b binding protein, chloroplastic</fullName>
    </recommendedName>
</protein>
<dbReference type="STRING" id="145388.A0A0D2LRH4"/>
<dbReference type="KEGG" id="mng:MNEG_15453"/>
<evidence type="ECO:0000256" key="5">
    <source>
        <dbReference type="ARBA" id="ARBA00022991"/>
    </source>
</evidence>
<sequence length="71" mass="7632">GLADDPEVFAELKVKEIKNGRLAMVSVLAFAIQSAVTKEGPYANWSKHVADPFGYNLTTVLGAGEERVPTL</sequence>
<keyword evidence="5 7" id="KW-0157">Chromophore</keyword>
<evidence type="ECO:0000313" key="8">
    <source>
        <dbReference type="EMBL" id="KIY92511.1"/>
    </source>
</evidence>
<feature type="binding site" evidence="6">
    <location>
        <position position="15"/>
    </location>
    <ligand>
        <name>chlorophyll a</name>
        <dbReference type="ChEBI" id="CHEBI:58416"/>
        <label>1</label>
    </ligand>
</feature>
<dbReference type="RefSeq" id="XP_013891531.1">
    <property type="nucleotide sequence ID" value="XM_014036077.1"/>
</dbReference>
<evidence type="ECO:0000313" key="9">
    <source>
        <dbReference type="Proteomes" id="UP000054498"/>
    </source>
</evidence>
<feature type="binding site" evidence="6">
    <location>
        <position position="16"/>
    </location>
    <ligand>
        <name>chlorophyll a</name>
        <dbReference type="ChEBI" id="CHEBI:58416"/>
        <label>1</label>
    </ligand>
</feature>
<evidence type="ECO:0000256" key="7">
    <source>
        <dbReference type="RuleBase" id="RU363080"/>
    </source>
</evidence>
<feature type="non-terminal residue" evidence="8">
    <location>
        <position position="1"/>
    </location>
</feature>
<name>A0A0D2LRH4_9CHLO</name>
<dbReference type="EMBL" id="KK105557">
    <property type="protein sequence ID" value="KIY92511.1"/>
    <property type="molecule type" value="Genomic_DNA"/>
</dbReference>
<proteinExistence type="inferred from homology"/>
<feature type="binding site" evidence="6">
    <location>
        <position position="48"/>
    </location>
    <ligand>
        <name>chlorophyll a</name>
        <dbReference type="ChEBI" id="CHEBI:58416"/>
        <label>1</label>
    </ligand>
</feature>
<dbReference type="GO" id="GO:0009765">
    <property type="term" value="P:photosynthesis, light harvesting"/>
    <property type="evidence" value="ECO:0007669"/>
    <property type="project" value="InterPro"/>
</dbReference>
<reference evidence="8 9" key="1">
    <citation type="journal article" date="2013" name="BMC Genomics">
        <title>Reconstruction of the lipid metabolism for the microalga Monoraphidium neglectum from its genome sequence reveals characteristics suitable for biofuel production.</title>
        <authorList>
            <person name="Bogen C."/>
            <person name="Al-Dilaimi A."/>
            <person name="Albersmeier A."/>
            <person name="Wichmann J."/>
            <person name="Grundmann M."/>
            <person name="Rupp O."/>
            <person name="Lauersen K.J."/>
            <person name="Blifernez-Klassen O."/>
            <person name="Kalinowski J."/>
            <person name="Goesmann A."/>
            <person name="Mussgnug J.H."/>
            <person name="Kruse O."/>
        </authorList>
    </citation>
    <scope>NUCLEOTIDE SEQUENCE [LARGE SCALE GENOMIC DNA]</scope>
    <source>
        <strain evidence="8 9">SAG 48.87</strain>
    </source>
</reference>
<keyword evidence="1 6" id="KW-0148">Chlorophyll</keyword>
<feature type="binding site" evidence="6">
    <location>
        <position position="19"/>
    </location>
    <ligand>
        <name>chlorophyll a</name>
        <dbReference type="ChEBI" id="CHEBI:58416"/>
        <label>1</label>
    </ligand>
</feature>
<evidence type="ECO:0000256" key="4">
    <source>
        <dbReference type="ARBA" id="ARBA00022640"/>
    </source>
</evidence>
<feature type="binding site" evidence="6">
    <location>
        <position position="33"/>
    </location>
    <ligand>
        <name>chlorophyll a</name>
        <dbReference type="ChEBI" id="CHEBI:58416"/>
        <label>1</label>
    </ligand>
</feature>
<dbReference type="AlphaFoldDB" id="A0A0D2LRH4"/>
<dbReference type="SUPFAM" id="SSF103511">
    <property type="entry name" value="Chlorophyll a-b binding protein"/>
    <property type="match status" value="1"/>
</dbReference>
<dbReference type="GO" id="GO:0009535">
    <property type="term" value="C:chloroplast thylakoid membrane"/>
    <property type="evidence" value="ECO:0007669"/>
    <property type="project" value="UniProtKB-SubCell"/>
</dbReference>
<dbReference type="GO" id="GO:0009522">
    <property type="term" value="C:photosystem I"/>
    <property type="evidence" value="ECO:0007669"/>
    <property type="project" value="UniProtKB-KW"/>
</dbReference>
<dbReference type="Pfam" id="PF00504">
    <property type="entry name" value="Chloroa_b-bind"/>
    <property type="match status" value="1"/>
</dbReference>
<organism evidence="8 9">
    <name type="scientific">Monoraphidium neglectum</name>
    <dbReference type="NCBI Taxonomy" id="145388"/>
    <lineage>
        <taxon>Eukaryota</taxon>
        <taxon>Viridiplantae</taxon>
        <taxon>Chlorophyta</taxon>
        <taxon>core chlorophytes</taxon>
        <taxon>Chlorophyceae</taxon>
        <taxon>CS clade</taxon>
        <taxon>Sphaeropleales</taxon>
        <taxon>Selenastraceae</taxon>
        <taxon>Monoraphidium</taxon>
    </lineage>
</organism>
<feature type="binding site" evidence="6">
    <location>
        <position position="21"/>
    </location>
    <ligand>
        <name>chlorophyll a</name>
        <dbReference type="ChEBI" id="CHEBI:58416"/>
        <label>1</label>
    </ligand>
</feature>
<dbReference type="InterPro" id="IPR001344">
    <property type="entry name" value="Chloro_AB-bd_pln"/>
</dbReference>
<keyword evidence="4 7" id="KW-0934">Plastid</keyword>
<keyword evidence="7" id="KW-0603">Photosystem I</keyword>
<evidence type="ECO:0000256" key="6">
    <source>
        <dbReference type="PIRSR" id="PIRSR601344-1"/>
    </source>
</evidence>
<keyword evidence="2 7" id="KW-0150">Chloroplast</keyword>
<dbReference type="GO" id="GO:0016168">
    <property type="term" value="F:chlorophyll binding"/>
    <property type="evidence" value="ECO:0007669"/>
    <property type="project" value="UniProtKB-KW"/>
</dbReference>
<keyword evidence="7" id="KW-0793">Thylakoid</keyword>
<dbReference type="PANTHER" id="PTHR21649">
    <property type="entry name" value="CHLOROPHYLL A/B BINDING PROTEIN"/>
    <property type="match status" value="1"/>
</dbReference>
<keyword evidence="7" id="KW-0604">Photosystem II</keyword>
<comment type="similarity">
    <text evidence="7">Belongs to the light-harvesting chlorophyll a/b-binding (LHC) protein family.</text>
</comment>